<gene>
    <name evidence="2" type="ORF">TNCT_11191</name>
</gene>
<evidence type="ECO:0000313" key="3">
    <source>
        <dbReference type="Proteomes" id="UP000887116"/>
    </source>
</evidence>
<comment type="caution">
    <text evidence="2">The sequence shown here is derived from an EMBL/GenBank/DDBJ whole genome shotgun (WGS) entry which is preliminary data.</text>
</comment>
<organism evidence="2 3">
    <name type="scientific">Trichonephila clavata</name>
    <name type="common">Joro spider</name>
    <name type="synonym">Nephila clavata</name>
    <dbReference type="NCBI Taxonomy" id="2740835"/>
    <lineage>
        <taxon>Eukaryota</taxon>
        <taxon>Metazoa</taxon>
        <taxon>Ecdysozoa</taxon>
        <taxon>Arthropoda</taxon>
        <taxon>Chelicerata</taxon>
        <taxon>Arachnida</taxon>
        <taxon>Araneae</taxon>
        <taxon>Araneomorphae</taxon>
        <taxon>Entelegynae</taxon>
        <taxon>Araneoidea</taxon>
        <taxon>Nephilidae</taxon>
        <taxon>Trichonephila</taxon>
    </lineage>
</organism>
<evidence type="ECO:0000313" key="2">
    <source>
        <dbReference type="EMBL" id="GFR23853.1"/>
    </source>
</evidence>
<dbReference type="Proteomes" id="UP000887116">
    <property type="component" value="Unassembled WGS sequence"/>
</dbReference>
<proteinExistence type="predicted"/>
<feature type="compositionally biased region" description="Low complexity" evidence="1">
    <location>
        <begin position="24"/>
        <end position="42"/>
    </location>
</feature>
<sequence length="112" mass="12742">MFINQRKRERELFFITEKLLANPTPTQTKTQSAQTTSSSTQTRPENSVSKALPTPEPSAKSSKEIFSTLTQLKDPEVREMFEVLSQFVNISKSNRSRAEKFSELSSLLDLPF</sequence>
<dbReference type="EMBL" id="BMAO01008487">
    <property type="protein sequence ID" value="GFR23853.1"/>
    <property type="molecule type" value="Genomic_DNA"/>
</dbReference>
<evidence type="ECO:0000256" key="1">
    <source>
        <dbReference type="SAM" id="MobiDB-lite"/>
    </source>
</evidence>
<name>A0A8X6HIX1_TRICU</name>
<protein>
    <submittedName>
        <fullName evidence="2">Uncharacterized protein</fullName>
    </submittedName>
</protein>
<dbReference type="OrthoDB" id="6471324at2759"/>
<reference evidence="2" key="1">
    <citation type="submission" date="2020-07" db="EMBL/GenBank/DDBJ databases">
        <title>Multicomponent nature underlies the extraordinary mechanical properties of spider dragline silk.</title>
        <authorList>
            <person name="Kono N."/>
            <person name="Nakamura H."/>
            <person name="Mori M."/>
            <person name="Yoshida Y."/>
            <person name="Ohtoshi R."/>
            <person name="Malay A.D."/>
            <person name="Moran D.A.P."/>
            <person name="Tomita M."/>
            <person name="Numata K."/>
            <person name="Arakawa K."/>
        </authorList>
    </citation>
    <scope>NUCLEOTIDE SEQUENCE</scope>
</reference>
<dbReference type="AlphaFoldDB" id="A0A8X6HIX1"/>
<accession>A0A8X6HIX1</accession>
<feature type="region of interest" description="Disordered" evidence="1">
    <location>
        <begin position="17"/>
        <end position="63"/>
    </location>
</feature>
<keyword evidence="3" id="KW-1185">Reference proteome</keyword>